<sequence>MGQLKIPENRQKSQIFMNYRSRKFAILAKSSFWLKTCHSNAKFYKDYENSSHFAIRSIFAEILATSGDFRKNFTPLYKKYKMNCILLTVFSNFVSTDVIW</sequence>
<evidence type="ECO:0000313" key="1">
    <source>
        <dbReference type="EMBL" id="KAI9554783.1"/>
    </source>
</evidence>
<gene>
    <name evidence="1" type="ORF">GHT06_020060</name>
</gene>
<organism evidence="1 2">
    <name type="scientific">Daphnia sinensis</name>
    <dbReference type="NCBI Taxonomy" id="1820382"/>
    <lineage>
        <taxon>Eukaryota</taxon>
        <taxon>Metazoa</taxon>
        <taxon>Ecdysozoa</taxon>
        <taxon>Arthropoda</taxon>
        <taxon>Crustacea</taxon>
        <taxon>Branchiopoda</taxon>
        <taxon>Diplostraca</taxon>
        <taxon>Cladocera</taxon>
        <taxon>Anomopoda</taxon>
        <taxon>Daphniidae</taxon>
        <taxon>Daphnia</taxon>
        <taxon>Daphnia similis group</taxon>
    </lineage>
</organism>
<dbReference type="AlphaFoldDB" id="A0AAD5L2Z8"/>
<comment type="caution">
    <text evidence="1">The sequence shown here is derived from an EMBL/GenBank/DDBJ whole genome shotgun (WGS) entry which is preliminary data.</text>
</comment>
<keyword evidence="2" id="KW-1185">Reference proteome</keyword>
<reference evidence="1 2" key="1">
    <citation type="submission" date="2022-05" db="EMBL/GenBank/DDBJ databases">
        <title>A multi-omics perspective on studying reproductive biology in Daphnia sinensis.</title>
        <authorList>
            <person name="Jia J."/>
        </authorList>
    </citation>
    <scope>NUCLEOTIDE SEQUENCE [LARGE SCALE GENOMIC DNA]</scope>
    <source>
        <strain evidence="1 2">WSL</strain>
    </source>
</reference>
<dbReference type="EMBL" id="WJBH02000008">
    <property type="protein sequence ID" value="KAI9554783.1"/>
    <property type="molecule type" value="Genomic_DNA"/>
</dbReference>
<proteinExistence type="predicted"/>
<dbReference type="Proteomes" id="UP000820818">
    <property type="component" value="Linkage Group LG8"/>
</dbReference>
<name>A0AAD5L2Z8_9CRUS</name>
<protein>
    <submittedName>
        <fullName evidence="1">Uncharacterized protein</fullName>
    </submittedName>
</protein>
<accession>A0AAD5L2Z8</accession>
<evidence type="ECO:0000313" key="2">
    <source>
        <dbReference type="Proteomes" id="UP000820818"/>
    </source>
</evidence>